<evidence type="ECO:0000313" key="5">
    <source>
        <dbReference type="EMBL" id="CAB4762860.1"/>
    </source>
</evidence>
<dbReference type="InterPro" id="IPR050129">
    <property type="entry name" value="Zn_alcohol_dh"/>
</dbReference>
<evidence type="ECO:0000259" key="2">
    <source>
        <dbReference type="Pfam" id="PF00107"/>
    </source>
</evidence>
<dbReference type="GO" id="GO:0016491">
    <property type="term" value="F:oxidoreductase activity"/>
    <property type="evidence" value="ECO:0007669"/>
    <property type="project" value="UniProtKB-KW"/>
</dbReference>
<organism evidence="4">
    <name type="scientific">freshwater metagenome</name>
    <dbReference type="NCBI Taxonomy" id="449393"/>
    <lineage>
        <taxon>unclassified sequences</taxon>
        <taxon>metagenomes</taxon>
        <taxon>ecological metagenomes</taxon>
    </lineage>
</organism>
<sequence>MRALRIDRKVARFASARVAGMLAPGSGAKWGPLELDDVPAIALPGEDWVRIHPRLSGICGSDLSTVDGVSSRYFEPLVSFPFTPGHEVVADTDDGRRVVLEPVLGCVTRGIDPACPACARGELGNCERLAFGILDAGLQTGFCCDTGGGWGTEMVAHPSQLHDVPEDLSDEAAVMVEPAACAIHAALRVPITPGATVAVIGAGTLGLLTVAALRAFTPAGQIVTAARYPHQIRLAKELGASIVCESGELSRVVRRQTASMAYGDQLTGGADVVLDCVGDSATISGALQIVRPRGSVVVVGMPSSVKLELTTLWHRETSLVGAYAYGTEHLADGRTARTFDLAFSLVREARLERLVSVTYPLHQYEDAISHAANAGRRGAVKVAFDLRHDRKR</sequence>
<evidence type="ECO:0000313" key="6">
    <source>
        <dbReference type="EMBL" id="CAB5066117.1"/>
    </source>
</evidence>
<evidence type="ECO:0000313" key="4">
    <source>
        <dbReference type="EMBL" id="CAB4693766.1"/>
    </source>
</evidence>
<dbReference type="SUPFAM" id="SSF50129">
    <property type="entry name" value="GroES-like"/>
    <property type="match status" value="1"/>
</dbReference>
<dbReference type="InterPro" id="IPR013149">
    <property type="entry name" value="ADH-like_C"/>
</dbReference>
<dbReference type="PANTHER" id="PTHR43401">
    <property type="entry name" value="L-THREONINE 3-DEHYDROGENASE"/>
    <property type="match status" value="1"/>
</dbReference>
<keyword evidence="1" id="KW-0560">Oxidoreductase</keyword>
<dbReference type="Pfam" id="PF00107">
    <property type="entry name" value="ADH_zinc_N"/>
    <property type="match status" value="1"/>
</dbReference>
<dbReference type="AlphaFoldDB" id="A0A6J6P4V3"/>
<evidence type="ECO:0000259" key="3">
    <source>
        <dbReference type="Pfam" id="PF08240"/>
    </source>
</evidence>
<dbReference type="PANTHER" id="PTHR43401:SF2">
    <property type="entry name" value="L-THREONINE 3-DEHYDROGENASE"/>
    <property type="match status" value="1"/>
</dbReference>
<dbReference type="InterPro" id="IPR011032">
    <property type="entry name" value="GroES-like_sf"/>
</dbReference>
<feature type="domain" description="Alcohol dehydrogenase-like C-terminal" evidence="2">
    <location>
        <begin position="205"/>
        <end position="328"/>
    </location>
</feature>
<feature type="domain" description="Alcohol dehydrogenase-like N-terminal" evidence="3">
    <location>
        <begin position="45"/>
        <end position="166"/>
    </location>
</feature>
<dbReference type="EMBL" id="CAEZXX010000005">
    <property type="protein sequence ID" value="CAB4693766.1"/>
    <property type="molecule type" value="Genomic_DNA"/>
</dbReference>
<gene>
    <name evidence="4" type="ORF">UFOPK2602_00170</name>
    <name evidence="5" type="ORF">UFOPK2806_01804</name>
    <name evidence="6" type="ORF">UFOPK4306_01738</name>
</gene>
<dbReference type="InterPro" id="IPR036291">
    <property type="entry name" value="NAD(P)-bd_dom_sf"/>
</dbReference>
<accession>A0A6J6P4V3</accession>
<dbReference type="EMBL" id="CAEZYY010000028">
    <property type="protein sequence ID" value="CAB4762860.1"/>
    <property type="molecule type" value="Genomic_DNA"/>
</dbReference>
<dbReference type="Gene3D" id="3.40.50.720">
    <property type="entry name" value="NAD(P)-binding Rossmann-like Domain"/>
    <property type="match status" value="1"/>
</dbReference>
<dbReference type="EMBL" id="CAFBQP010000070">
    <property type="protein sequence ID" value="CAB5066117.1"/>
    <property type="molecule type" value="Genomic_DNA"/>
</dbReference>
<evidence type="ECO:0000256" key="1">
    <source>
        <dbReference type="ARBA" id="ARBA00023002"/>
    </source>
</evidence>
<protein>
    <submittedName>
        <fullName evidence="4">Unannotated protein</fullName>
    </submittedName>
</protein>
<proteinExistence type="predicted"/>
<name>A0A6J6P4V3_9ZZZZ</name>
<dbReference type="InterPro" id="IPR013154">
    <property type="entry name" value="ADH-like_N"/>
</dbReference>
<dbReference type="Gene3D" id="3.90.180.10">
    <property type="entry name" value="Medium-chain alcohol dehydrogenases, catalytic domain"/>
    <property type="match status" value="1"/>
</dbReference>
<dbReference type="SUPFAM" id="SSF51735">
    <property type="entry name" value="NAD(P)-binding Rossmann-fold domains"/>
    <property type="match status" value="1"/>
</dbReference>
<reference evidence="4" key="1">
    <citation type="submission" date="2020-05" db="EMBL/GenBank/DDBJ databases">
        <authorList>
            <person name="Chiriac C."/>
            <person name="Salcher M."/>
            <person name="Ghai R."/>
            <person name="Kavagutti S V."/>
        </authorList>
    </citation>
    <scope>NUCLEOTIDE SEQUENCE</scope>
</reference>
<dbReference type="Pfam" id="PF08240">
    <property type="entry name" value="ADH_N"/>
    <property type="match status" value="1"/>
</dbReference>